<name>W2SBK3_CYPE1</name>
<protein>
    <submittedName>
        <fullName evidence="1">Uncharacterized protein</fullName>
    </submittedName>
</protein>
<dbReference type="HOGENOM" id="CLU_2621971_0_0_1"/>
<evidence type="ECO:0000313" key="1">
    <source>
        <dbReference type="EMBL" id="ETN45378.1"/>
    </source>
</evidence>
<evidence type="ECO:0000313" key="2">
    <source>
        <dbReference type="Proteomes" id="UP000030752"/>
    </source>
</evidence>
<dbReference type="VEuPathDB" id="FungiDB:HMPREF1541_09209"/>
<keyword evidence="2" id="KW-1185">Reference proteome</keyword>
<reference evidence="1 2" key="1">
    <citation type="submission" date="2013-03" db="EMBL/GenBank/DDBJ databases">
        <title>The Genome Sequence of Phialophora europaea CBS 101466.</title>
        <authorList>
            <consortium name="The Broad Institute Genomics Platform"/>
            <person name="Cuomo C."/>
            <person name="de Hoog S."/>
            <person name="Gorbushina A."/>
            <person name="Walker B."/>
            <person name="Young S.K."/>
            <person name="Zeng Q."/>
            <person name="Gargeya S."/>
            <person name="Fitzgerald M."/>
            <person name="Haas B."/>
            <person name="Abouelleil A."/>
            <person name="Allen A.W."/>
            <person name="Alvarado L."/>
            <person name="Arachchi H.M."/>
            <person name="Berlin A.M."/>
            <person name="Chapman S.B."/>
            <person name="Gainer-Dewar J."/>
            <person name="Goldberg J."/>
            <person name="Griggs A."/>
            <person name="Gujja S."/>
            <person name="Hansen M."/>
            <person name="Howarth C."/>
            <person name="Imamovic A."/>
            <person name="Ireland A."/>
            <person name="Larimer J."/>
            <person name="McCowan C."/>
            <person name="Murphy C."/>
            <person name="Pearson M."/>
            <person name="Poon T.W."/>
            <person name="Priest M."/>
            <person name="Roberts A."/>
            <person name="Saif S."/>
            <person name="Shea T."/>
            <person name="Sisk P."/>
            <person name="Sykes S."/>
            <person name="Wortman J."/>
            <person name="Nusbaum C."/>
            <person name="Birren B."/>
        </authorList>
    </citation>
    <scope>NUCLEOTIDE SEQUENCE [LARGE SCALE GENOMIC DNA]</scope>
    <source>
        <strain evidence="1 2">CBS 101466</strain>
    </source>
</reference>
<proteinExistence type="predicted"/>
<dbReference type="Proteomes" id="UP000030752">
    <property type="component" value="Unassembled WGS sequence"/>
</dbReference>
<dbReference type="GeneID" id="19976548"/>
<dbReference type="EMBL" id="KB822712">
    <property type="protein sequence ID" value="ETN45378.1"/>
    <property type="molecule type" value="Genomic_DNA"/>
</dbReference>
<accession>W2SBK3</accession>
<organism evidence="1 2">
    <name type="scientific">Cyphellophora europaea (strain CBS 101466)</name>
    <name type="common">Phialophora europaea</name>
    <dbReference type="NCBI Taxonomy" id="1220924"/>
    <lineage>
        <taxon>Eukaryota</taxon>
        <taxon>Fungi</taxon>
        <taxon>Dikarya</taxon>
        <taxon>Ascomycota</taxon>
        <taxon>Pezizomycotina</taxon>
        <taxon>Eurotiomycetes</taxon>
        <taxon>Chaetothyriomycetidae</taxon>
        <taxon>Chaetothyriales</taxon>
        <taxon>Cyphellophoraceae</taxon>
        <taxon>Cyphellophora</taxon>
    </lineage>
</organism>
<dbReference type="AlphaFoldDB" id="W2SBK3"/>
<sequence>MEAYLCWALFLKPALFNTTCRLQTLWHFQPLKLWTELRNSSWVRPISAATPSPQMKDCTGFRRSIRKPRLKPTCPSAC</sequence>
<dbReference type="InParanoid" id="W2SBK3"/>
<dbReference type="RefSeq" id="XP_008712106.1">
    <property type="nucleotide sequence ID" value="XM_008713884.1"/>
</dbReference>
<gene>
    <name evidence="1" type="ORF">HMPREF1541_09209</name>
</gene>